<sequence length="166" mass="19466">MVETNVIKEIYKGHYQVVLDFPTPSDLINIIDTSYKYVWSIEHHENSLEWQKYDYCLYGKKVSPNSVFARNIEMEYLMKTSDFLQLIFDIRKTVKIIQTNIIPPHYINIKQLSGKGRYDLLKNKIDYLFELEIPGAVDYAPIISPHVDFLETVIKKITSATFPNIK</sequence>
<dbReference type="EMBL" id="SLXB01000001">
    <property type="protein sequence ID" value="TCO96385.1"/>
    <property type="molecule type" value="Genomic_DNA"/>
</dbReference>
<dbReference type="AlphaFoldDB" id="A0A4R2M2I1"/>
<dbReference type="RefSeq" id="WP_131924640.1">
    <property type="nucleotide sequence ID" value="NZ_CAUSQV010000060.1"/>
</dbReference>
<proteinExistence type="predicted"/>
<organism evidence="1 2">
    <name type="scientific">Prevotella heparinolytica</name>
    <dbReference type="NCBI Taxonomy" id="28113"/>
    <lineage>
        <taxon>Bacteria</taxon>
        <taxon>Pseudomonadati</taxon>
        <taxon>Bacteroidota</taxon>
        <taxon>Bacteroidia</taxon>
        <taxon>Bacteroidales</taxon>
        <taxon>Bacteroidaceae</taxon>
        <taxon>Bacteroides</taxon>
    </lineage>
</organism>
<name>A0A4R2M2I1_9BACE</name>
<accession>A0A4R2M2I1</accession>
<gene>
    <name evidence="1" type="ORF">EV202_101156</name>
</gene>
<protein>
    <submittedName>
        <fullName evidence="1">Uncharacterized protein</fullName>
    </submittedName>
</protein>
<comment type="caution">
    <text evidence="1">The sequence shown here is derived from an EMBL/GenBank/DDBJ whole genome shotgun (WGS) entry which is preliminary data.</text>
</comment>
<evidence type="ECO:0000313" key="1">
    <source>
        <dbReference type="EMBL" id="TCO96385.1"/>
    </source>
</evidence>
<reference evidence="1 2" key="1">
    <citation type="submission" date="2019-03" db="EMBL/GenBank/DDBJ databases">
        <title>Genomic Encyclopedia of Type Strains, Phase IV (KMG-IV): sequencing the most valuable type-strain genomes for metagenomic binning, comparative biology and taxonomic classification.</title>
        <authorList>
            <person name="Goeker M."/>
        </authorList>
    </citation>
    <scope>NUCLEOTIDE SEQUENCE [LARGE SCALE GENOMIC DNA]</scope>
    <source>
        <strain evidence="1 2">DSM 23917</strain>
    </source>
</reference>
<evidence type="ECO:0000313" key="2">
    <source>
        <dbReference type="Proteomes" id="UP000295600"/>
    </source>
</evidence>
<dbReference type="Proteomes" id="UP000295600">
    <property type="component" value="Unassembled WGS sequence"/>
</dbReference>